<evidence type="ECO:0000256" key="2">
    <source>
        <dbReference type="ARBA" id="ARBA00004496"/>
    </source>
</evidence>
<comment type="subcellular location">
    <subcellularLocation>
        <location evidence="2">Cytoplasm</location>
    </subcellularLocation>
    <subcellularLocation>
        <location evidence="1">Nucleus</location>
        <location evidence="1">Cajal body</location>
    </subcellularLocation>
    <subcellularLocation>
        <location evidence="3">Nucleus</location>
        <location evidence="3">Nucleolus</location>
    </subcellularLocation>
</comment>
<dbReference type="AlphaFoldDB" id="A0A8J1UUF1"/>
<comment type="catalytic activity">
    <reaction evidence="14">
        <text>a 5'-end (N(2),N(7)-dimethyl 5'-triphosphoguanosine)-ribonucleoside in snoRNA + S-adenosyl-L-methionine = a 5'-end (N(2),N(2),N(7)-trimethyl 5'-triphosphoguanosine)-ribonucleoside in snoRNA + S-adenosyl-L-homocysteine + H(+)</text>
        <dbReference type="Rhea" id="RHEA:78507"/>
        <dbReference type="Rhea" id="RHEA-COMP:19088"/>
        <dbReference type="Rhea" id="RHEA-COMP:19090"/>
        <dbReference type="ChEBI" id="CHEBI:15378"/>
        <dbReference type="ChEBI" id="CHEBI:57856"/>
        <dbReference type="ChEBI" id="CHEBI:59789"/>
        <dbReference type="ChEBI" id="CHEBI:167623"/>
        <dbReference type="ChEBI" id="CHEBI:172880"/>
    </reaction>
    <physiologicalReaction direction="left-to-right" evidence="14">
        <dbReference type="Rhea" id="RHEA:78508"/>
    </physiologicalReaction>
</comment>
<organism evidence="24 25">
    <name type="scientific">Owenia fusiformis</name>
    <name type="common">Polychaete worm</name>
    <dbReference type="NCBI Taxonomy" id="6347"/>
    <lineage>
        <taxon>Eukaryota</taxon>
        <taxon>Metazoa</taxon>
        <taxon>Spiralia</taxon>
        <taxon>Lophotrochozoa</taxon>
        <taxon>Annelida</taxon>
        <taxon>Polychaeta</taxon>
        <taxon>Sedentaria</taxon>
        <taxon>Canalipalpata</taxon>
        <taxon>Sabellida</taxon>
        <taxon>Oweniida</taxon>
        <taxon>Oweniidae</taxon>
        <taxon>Owenia</taxon>
    </lineage>
</organism>
<evidence type="ECO:0000256" key="9">
    <source>
        <dbReference type="ARBA" id="ARBA00022691"/>
    </source>
</evidence>
<evidence type="ECO:0000256" key="5">
    <source>
        <dbReference type="ARBA" id="ARBA00022490"/>
    </source>
</evidence>
<feature type="compositionally biased region" description="Basic and acidic residues" evidence="23">
    <location>
        <begin position="774"/>
        <end position="788"/>
    </location>
</feature>
<feature type="region of interest" description="Disordered" evidence="23">
    <location>
        <begin position="320"/>
        <end position="339"/>
    </location>
</feature>
<evidence type="ECO:0000256" key="3">
    <source>
        <dbReference type="ARBA" id="ARBA00004604"/>
    </source>
</evidence>
<comment type="subunit">
    <text evidence="20">May form homooligomers. Interacts with CREBBP/CBP, EED/WAIT1, EP300/P300, NCOA6/PRIP, PPARBP/PBP and SMN.</text>
</comment>
<dbReference type="EMBL" id="CAIIXF020000001">
    <property type="protein sequence ID" value="CAH1772304.1"/>
    <property type="molecule type" value="Genomic_DNA"/>
</dbReference>
<comment type="catalytic activity">
    <reaction evidence="17">
        <text>a 5'-end (N(7)-methyl 5'-triphosphoguanosine)-ribonucleoside in snRNA + S-adenosyl-L-methionine = a 5'-end (N(2),N(7)-dimethyl 5'-triphosphoguanosine)-ribonucleoside in snRNA + S-adenosyl-L-homocysteine + H(+)</text>
        <dbReference type="Rhea" id="RHEA:78471"/>
        <dbReference type="Rhea" id="RHEA-COMP:19085"/>
        <dbReference type="Rhea" id="RHEA-COMP:19087"/>
        <dbReference type="ChEBI" id="CHEBI:15378"/>
        <dbReference type="ChEBI" id="CHEBI:57856"/>
        <dbReference type="ChEBI" id="CHEBI:59789"/>
        <dbReference type="ChEBI" id="CHEBI:156461"/>
        <dbReference type="ChEBI" id="CHEBI:172880"/>
    </reaction>
    <physiologicalReaction direction="left-to-right" evidence="17">
        <dbReference type="Rhea" id="RHEA:78472"/>
    </physiologicalReaction>
</comment>
<feature type="region of interest" description="Disordered" evidence="23">
    <location>
        <begin position="874"/>
        <end position="906"/>
    </location>
</feature>
<feature type="region of interest" description="Disordered" evidence="23">
    <location>
        <begin position="608"/>
        <end position="706"/>
    </location>
</feature>
<evidence type="ECO:0000256" key="22">
    <source>
        <dbReference type="ARBA" id="ARBA00081504"/>
    </source>
</evidence>
<keyword evidence="5" id="KW-0963">Cytoplasm</keyword>
<feature type="compositionally biased region" description="Acidic residues" evidence="23">
    <location>
        <begin position="362"/>
        <end position="371"/>
    </location>
</feature>
<name>A0A8J1UUF1_OWEFU</name>
<keyword evidence="11" id="KW-0804">Transcription</keyword>
<feature type="compositionally biased region" description="Acidic residues" evidence="23">
    <location>
        <begin position="682"/>
        <end position="698"/>
    </location>
</feature>
<dbReference type="PANTHER" id="PTHR14741">
    <property type="entry name" value="S-ADENOSYLMETHIONINE-DEPENDENT METHYLTRANSFERASE RELATED"/>
    <property type="match status" value="1"/>
</dbReference>
<dbReference type="OrthoDB" id="194443at2759"/>
<feature type="compositionally biased region" description="Basic residues" evidence="23">
    <location>
        <begin position="888"/>
        <end position="899"/>
    </location>
</feature>
<evidence type="ECO:0000256" key="15">
    <source>
        <dbReference type="ARBA" id="ARBA00048740"/>
    </source>
</evidence>
<evidence type="ECO:0000256" key="12">
    <source>
        <dbReference type="ARBA" id="ARBA00023242"/>
    </source>
</evidence>
<keyword evidence="6" id="KW-0597">Phosphoprotein</keyword>
<evidence type="ECO:0000256" key="10">
    <source>
        <dbReference type="ARBA" id="ARBA00023015"/>
    </source>
</evidence>
<dbReference type="GO" id="GO:0005730">
    <property type="term" value="C:nucleolus"/>
    <property type="evidence" value="ECO:0007669"/>
    <property type="project" value="UniProtKB-SubCell"/>
</dbReference>
<proteinExistence type="inferred from homology"/>
<dbReference type="GO" id="GO:0015030">
    <property type="term" value="C:Cajal body"/>
    <property type="evidence" value="ECO:0007669"/>
    <property type="project" value="UniProtKB-SubCell"/>
</dbReference>
<dbReference type="SUPFAM" id="SSF53335">
    <property type="entry name" value="S-adenosyl-L-methionine-dependent methyltransferases"/>
    <property type="match status" value="1"/>
</dbReference>
<dbReference type="InterPro" id="IPR019012">
    <property type="entry name" value="RNA_cap_Gua-N2-MeTrfase"/>
</dbReference>
<evidence type="ECO:0000256" key="18">
    <source>
        <dbReference type="ARBA" id="ARBA00049790"/>
    </source>
</evidence>
<dbReference type="Gene3D" id="3.40.50.150">
    <property type="entry name" value="Vaccinia Virus protein VP39"/>
    <property type="match status" value="1"/>
</dbReference>
<dbReference type="GO" id="GO:0005737">
    <property type="term" value="C:cytoplasm"/>
    <property type="evidence" value="ECO:0007669"/>
    <property type="project" value="UniProtKB-SubCell"/>
</dbReference>
<evidence type="ECO:0000256" key="21">
    <source>
        <dbReference type="ARBA" id="ARBA00079339"/>
    </source>
</evidence>
<evidence type="ECO:0000256" key="14">
    <source>
        <dbReference type="ARBA" id="ARBA00047418"/>
    </source>
</evidence>
<evidence type="ECO:0000256" key="17">
    <source>
        <dbReference type="ARBA" id="ARBA00049075"/>
    </source>
</evidence>
<evidence type="ECO:0000256" key="19">
    <source>
        <dbReference type="ARBA" id="ARBA00057179"/>
    </source>
</evidence>
<dbReference type="Pfam" id="PF09445">
    <property type="entry name" value="Methyltransf_15"/>
    <property type="match status" value="1"/>
</dbReference>
<evidence type="ECO:0000313" key="25">
    <source>
        <dbReference type="Proteomes" id="UP000749559"/>
    </source>
</evidence>
<feature type="region of interest" description="Disordered" evidence="23">
    <location>
        <begin position="354"/>
        <end position="386"/>
    </location>
</feature>
<evidence type="ECO:0000256" key="20">
    <source>
        <dbReference type="ARBA" id="ARBA00064494"/>
    </source>
</evidence>
<dbReference type="CDD" id="cd02440">
    <property type="entry name" value="AdoMet_MTases"/>
    <property type="match status" value="1"/>
</dbReference>
<comment type="similarity">
    <text evidence="13">Belongs to the methyltransferase superfamily. Trimethylguanosine synthase family.</text>
</comment>
<keyword evidence="8" id="KW-0808">Transferase</keyword>
<evidence type="ECO:0000256" key="16">
    <source>
        <dbReference type="ARBA" id="ARBA00048763"/>
    </source>
</evidence>
<dbReference type="PANTHER" id="PTHR14741:SF32">
    <property type="entry name" value="TRIMETHYLGUANOSINE SYNTHASE"/>
    <property type="match status" value="1"/>
</dbReference>
<feature type="region of interest" description="Disordered" evidence="23">
    <location>
        <begin position="128"/>
        <end position="185"/>
    </location>
</feature>
<keyword evidence="10" id="KW-0805">Transcription regulation</keyword>
<keyword evidence="25" id="KW-1185">Reference proteome</keyword>
<feature type="region of interest" description="Disordered" evidence="23">
    <location>
        <begin position="580"/>
        <end position="599"/>
    </location>
</feature>
<feature type="compositionally biased region" description="Polar residues" evidence="23">
    <location>
        <begin position="637"/>
        <end position="652"/>
    </location>
</feature>
<accession>A0A8J1UUF1</accession>
<comment type="caution">
    <text evidence="24">The sequence shown here is derived from an EMBL/GenBank/DDBJ whole genome shotgun (WGS) entry which is preliminary data.</text>
</comment>
<feature type="compositionally biased region" description="Basic residues" evidence="23">
    <location>
        <begin position="145"/>
        <end position="154"/>
    </location>
</feature>
<dbReference type="FunFam" id="3.40.50.150:FF:000066">
    <property type="entry name" value="Trimethylguanosine synthase 1"/>
    <property type="match status" value="1"/>
</dbReference>
<gene>
    <name evidence="24" type="ORF">OFUS_LOCUS84</name>
</gene>
<evidence type="ECO:0000256" key="7">
    <source>
        <dbReference type="ARBA" id="ARBA00022603"/>
    </source>
</evidence>
<comment type="function">
    <text evidence="19">Catalyzes the 2 serial methylation steps for the conversion of the 7-monomethylguanosine (m(7)G) caps of snRNAs and snoRNAs to a 2,2,7-trimethylguanosine (m(2,2,7)G) cap structure. The enzyme is specific for guanine, and N7 methylation must precede N2 methylation. Hypermethylation of the m7G cap of U snRNAs leads to their concentration in nuclear foci, their colocalization with coilin and the formation of canonical Cajal bodies (CBs). Plays a role in transcriptional regulation.</text>
</comment>
<feature type="compositionally biased region" description="Polar residues" evidence="23">
    <location>
        <begin position="580"/>
        <end position="593"/>
    </location>
</feature>
<comment type="catalytic activity">
    <reaction evidence="16">
        <text>a 5'-end (N(2),N(7)-dimethyl 5'-triphosphoguanosine)-ribonucleoside in snRNA + S-adenosyl-L-methionine = a 5'-end (N(2),N(2),N(7)-trimethyl 5'-triphosphoguanosine)-ribonucleoside in snRNA + S-adenosyl-L-homocysteine + H(+)</text>
        <dbReference type="Rhea" id="RHEA:78479"/>
        <dbReference type="Rhea" id="RHEA-COMP:19087"/>
        <dbReference type="Rhea" id="RHEA-COMP:19089"/>
        <dbReference type="ChEBI" id="CHEBI:15378"/>
        <dbReference type="ChEBI" id="CHEBI:57856"/>
        <dbReference type="ChEBI" id="CHEBI:59789"/>
        <dbReference type="ChEBI" id="CHEBI:167623"/>
        <dbReference type="ChEBI" id="CHEBI:172880"/>
    </reaction>
    <physiologicalReaction direction="left-to-right" evidence="16">
        <dbReference type="Rhea" id="RHEA:78480"/>
    </physiologicalReaction>
</comment>
<dbReference type="Proteomes" id="UP000749559">
    <property type="component" value="Unassembled WGS sequence"/>
</dbReference>
<evidence type="ECO:0000256" key="23">
    <source>
        <dbReference type="SAM" id="MobiDB-lite"/>
    </source>
</evidence>
<evidence type="ECO:0000256" key="1">
    <source>
        <dbReference type="ARBA" id="ARBA00004408"/>
    </source>
</evidence>
<keyword evidence="7" id="KW-0489">Methyltransferase</keyword>
<evidence type="ECO:0000256" key="6">
    <source>
        <dbReference type="ARBA" id="ARBA00022553"/>
    </source>
</evidence>
<evidence type="ECO:0000256" key="8">
    <source>
        <dbReference type="ARBA" id="ARBA00022679"/>
    </source>
</evidence>
<evidence type="ECO:0000313" key="24">
    <source>
        <dbReference type="EMBL" id="CAH1772304.1"/>
    </source>
</evidence>
<protein>
    <recommendedName>
        <fullName evidence="4">Trimethylguanosine synthase</fullName>
    </recommendedName>
    <alternativeName>
        <fullName evidence="18">Cap-specific guanine-N(2) methyltransferase</fullName>
    </alternativeName>
    <alternativeName>
        <fullName evidence="21">Nuclear receptor coactivator 6-interacting protein</fullName>
    </alternativeName>
    <alternativeName>
        <fullName evidence="22">PRIP-interacting protein with methyltransferase motif</fullName>
    </alternativeName>
</protein>
<reference evidence="24" key="1">
    <citation type="submission" date="2022-03" db="EMBL/GenBank/DDBJ databases">
        <authorList>
            <person name="Martin C."/>
        </authorList>
    </citation>
    <scope>NUCLEOTIDE SEQUENCE</scope>
</reference>
<evidence type="ECO:0000256" key="13">
    <source>
        <dbReference type="ARBA" id="ARBA00025783"/>
    </source>
</evidence>
<dbReference type="GO" id="GO:0071164">
    <property type="term" value="F:RNA cap trimethylguanosine synthase activity"/>
    <property type="evidence" value="ECO:0007669"/>
    <property type="project" value="TreeGrafter"/>
</dbReference>
<keyword evidence="12" id="KW-0539">Nucleus</keyword>
<dbReference type="InterPro" id="IPR029063">
    <property type="entry name" value="SAM-dependent_MTases_sf"/>
</dbReference>
<evidence type="ECO:0000256" key="11">
    <source>
        <dbReference type="ARBA" id="ARBA00023163"/>
    </source>
</evidence>
<feature type="compositionally biased region" description="Basic residues" evidence="23">
    <location>
        <begin position="623"/>
        <end position="633"/>
    </location>
</feature>
<keyword evidence="9" id="KW-0949">S-adenosyl-L-methionine</keyword>
<feature type="region of interest" description="Disordered" evidence="23">
    <location>
        <begin position="774"/>
        <end position="793"/>
    </location>
</feature>
<evidence type="ECO:0000256" key="4">
    <source>
        <dbReference type="ARBA" id="ARBA00018517"/>
    </source>
</evidence>
<sequence length="1121" mass="125130">MSAHWSRLAEMKLYIEGQQKSDYIECHCTRAFIHDKYLLHWGLKGKPIYEDSDVEAHSGDEGVTHDPEGYDGYDSLSDDAMEELNYMRKDKPLIPFHDEFHGDLELMKQMGLPLGFMNSPQDIVKGAPNPEVSIFGPSEDGAQRGKSKQRKRKTKSDLVMNEVHEAPLPSPWAPTTDAGNRESDHNLISSGLETKIPRLEADEAAGSKDDGVYLRLDATDYASMGADEGFQEYWAKHGEMFVWERWVQKYGDMIDTSAHITPAHISEVDVVTTEQTEESETTTDNSSSQHLSDSLQNLTLATDAATTSNEEHHQNIQKTLDGVSETQDSYKANDEERAKENVKIVNMMHDYGCKGSPKANVDDEEHVEDTSADVSDNAKDGNDQSETYNDQWKQLWDENYTEVYWFYYNQYRKWFGKAGKEDVNEDSEYMSTSGKSDALPPQCNFTTNSSDLFRFKEYSKANVKSSDVDENNSLAVEINDSEIAPSEMSAFSVSVAASDIDGEDSRKTPIPKNRFTPIGYNFKDPCGYQGPRECDAEFTYTTSDMLDIKDFAHLHQGKNTDENNSMAVEVNESEIAISEFESNSAYQSDNNGTESEESVDGDINLEFSQSESSEEEPSDGGSKRNRQRRRRKQMNSLTATLQRIQKQQETGGSTPGDGDNGDGEEPPNDKPTKLPNSHAIEADDDEDSSESEEDEDAETVGNKRAKMDSALNLIGLKTLPGHNRNSLSIQAAHVTYREKQLKKKSKINLGSTPVVMTQVKHFLDITKANESGDHKNVDDLKSSPEDYLKTPTNVIPPEANVAMETGSEDVTPNGTDPVAVDLFKTNTEASEAKQNIEPDLSKENVDNVNKESDIKIEGVGDNIGDTALEHITVDDDKGSVKSSGSKKGSSKKKRRRKASKYQLTPMPSDIADDDELRKYWAQRYRLFSKFDDGIKLDREGWFSVTPEKIAKHIAERCECDVIIDAFCGVGGNAIQFALTCERVIAIDIDPVKLECAKNNAKIYGVEDRIDFIEGDYMKLAPSLKADVVYLSPPWGGPGYLEAEVFDIETMISLNGFTIFEISEKITKNIAYFMPRNVNADQLSSLAGPGGKVEIEQNLLNQKLKTITAYYGDLIDTETESY</sequence>
<comment type="catalytic activity">
    <reaction evidence="15">
        <text>a 5'-end (N(7)-methyl 5'-triphosphoguanosine)-ribonucleoside in snoRNA + S-adenosyl-L-methionine = a 5'-end (N(2),N(7)-dimethyl 5'-triphosphoguanosine)-ribonucleoside in snoRNA + S-adenosyl-L-homocysteine + H(+)</text>
        <dbReference type="Rhea" id="RHEA:78475"/>
        <dbReference type="Rhea" id="RHEA-COMP:19086"/>
        <dbReference type="Rhea" id="RHEA-COMP:19088"/>
        <dbReference type="ChEBI" id="CHEBI:15378"/>
        <dbReference type="ChEBI" id="CHEBI:57856"/>
        <dbReference type="ChEBI" id="CHEBI:59789"/>
        <dbReference type="ChEBI" id="CHEBI:156461"/>
        <dbReference type="ChEBI" id="CHEBI:172880"/>
    </reaction>
    <physiologicalReaction direction="left-to-right" evidence="15">
        <dbReference type="Rhea" id="RHEA:78476"/>
    </physiologicalReaction>
</comment>